<dbReference type="PROSITE" id="PS01136">
    <property type="entry name" value="UPF0034"/>
    <property type="match status" value="1"/>
</dbReference>
<comment type="catalytic activity">
    <reaction evidence="10">
        <text>a 5,6-dihydrouridine in tRNA + NADP(+) = a uridine in tRNA + NADPH + H(+)</text>
        <dbReference type="Rhea" id="RHEA:23624"/>
        <dbReference type="Rhea" id="RHEA-COMP:13339"/>
        <dbReference type="Rhea" id="RHEA-COMP:13887"/>
        <dbReference type="ChEBI" id="CHEBI:15378"/>
        <dbReference type="ChEBI" id="CHEBI:57783"/>
        <dbReference type="ChEBI" id="CHEBI:58349"/>
        <dbReference type="ChEBI" id="CHEBI:65315"/>
        <dbReference type="ChEBI" id="CHEBI:74443"/>
    </reaction>
</comment>
<keyword evidence="4 12" id="KW-0285">Flavoprotein</keyword>
<evidence type="ECO:0000313" key="16">
    <source>
        <dbReference type="EMBL" id="CAE09325.1"/>
    </source>
</evidence>
<comment type="function">
    <text evidence="2 12">Catalyzes the synthesis of 5,6-dihydrouridine (D), a modified base found in the D-loop of most tRNAs, via the reduction of the C5-C6 double bond in target uridines.</text>
</comment>
<evidence type="ECO:0000256" key="7">
    <source>
        <dbReference type="ARBA" id="ARBA00022857"/>
    </source>
</evidence>
<evidence type="ECO:0000259" key="15">
    <source>
        <dbReference type="Pfam" id="PF01207"/>
    </source>
</evidence>
<keyword evidence="9 12" id="KW-0560">Oxidoreductase</keyword>
<evidence type="ECO:0000256" key="2">
    <source>
        <dbReference type="ARBA" id="ARBA00002790"/>
    </source>
</evidence>
<organism evidence="17">
    <name type="scientific">Wolinella succinogenes (strain ATCC 29543 / DSM 1740 / CCUG 13145 / JCM 31913 / LMG 7466 / NCTC 11488 / FDC 602W)</name>
    <name type="common">Vibrio succinogenes</name>
    <dbReference type="NCBI Taxonomy" id="273121"/>
    <lineage>
        <taxon>Bacteria</taxon>
        <taxon>Pseudomonadati</taxon>
        <taxon>Campylobacterota</taxon>
        <taxon>Epsilonproteobacteria</taxon>
        <taxon>Campylobacterales</taxon>
        <taxon>Helicobacteraceae</taxon>
        <taxon>Wolinella</taxon>
    </lineage>
</organism>
<evidence type="ECO:0000256" key="6">
    <source>
        <dbReference type="ARBA" id="ARBA00022694"/>
    </source>
</evidence>
<evidence type="ECO:0000313" key="17">
    <source>
        <dbReference type="Proteomes" id="UP000000422"/>
    </source>
</evidence>
<accession>Q7MAL7</accession>
<keyword evidence="6 12" id="KW-0819">tRNA processing</keyword>
<dbReference type="GO" id="GO:0000049">
    <property type="term" value="F:tRNA binding"/>
    <property type="evidence" value="ECO:0007669"/>
    <property type="project" value="UniProtKB-KW"/>
</dbReference>
<proteinExistence type="inferred from homology"/>
<protein>
    <recommendedName>
        <fullName evidence="12">tRNA-dihydrouridine synthase</fullName>
        <ecNumber evidence="12">1.3.1.-</ecNumber>
    </recommendedName>
</protein>
<keyword evidence="7" id="KW-0521">NADP</keyword>
<dbReference type="InterPro" id="IPR035587">
    <property type="entry name" value="DUS-like_FMN-bd"/>
</dbReference>
<keyword evidence="8" id="KW-0694">RNA-binding</keyword>
<feature type="binding site" evidence="14">
    <location>
        <begin position="250"/>
        <end position="251"/>
    </location>
    <ligand>
        <name>FMN</name>
        <dbReference type="ChEBI" id="CHEBI:58210"/>
    </ligand>
</feature>
<dbReference type="InterPro" id="IPR001269">
    <property type="entry name" value="DUS_fam"/>
</dbReference>
<feature type="binding site" evidence="14">
    <location>
        <position position="95"/>
    </location>
    <ligand>
        <name>FMN</name>
        <dbReference type="ChEBI" id="CHEBI:58210"/>
    </ligand>
</feature>
<dbReference type="PANTHER" id="PTHR45846:SF1">
    <property type="entry name" value="TRNA-DIHYDROURIDINE(47) SYNTHASE [NAD(P)(+)]-LIKE"/>
    <property type="match status" value="1"/>
</dbReference>
<dbReference type="Gene3D" id="3.20.20.70">
    <property type="entry name" value="Aldolase class I"/>
    <property type="match status" value="1"/>
</dbReference>
<dbReference type="GO" id="GO:0050660">
    <property type="term" value="F:flavin adenine dinucleotide binding"/>
    <property type="evidence" value="ECO:0007669"/>
    <property type="project" value="InterPro"/>
</dbReference>
<dbReference type="EC" id="1.3.1.-" evidence="12"/>
<evidence type="ECO:0000256" key="13">
    <source>
        <dbReference type="PIRSR" id="PIRSR006621-1"/>
    </source>
</evidence>
<dbReference type="AlphaFoldDB" id="Q7MAL7"/>
<evidence type="ECO:0000256" key="4">
    <source>
        <dbReference type="ARBA" id="ARBA00022630"/>
    </source>
</evidence>
<keyword evidence="5 12" id="KW-0288">FMN</keyword>
<dbReference type="PANTHER" id="PTHR45846">
    <property type="entry name" value="TRNA-DIHYDROURIDINE(47) SYNTHASE [NAD(P)(+)]-LIKE"/>
    <property type="match status" value="1"/>
</dbReference>
<dbReference type="HOGENOM" id="CLU_013299_0_1_7"/>
<feature type="domain" description="DUS-like FMN-binding" evidence="15">
    <location>
        <begin position="38"/>
        <end position="332"/>
    </location>
</feature>
<keyword evidence="3" id="KW-0820">tRNA-binding</keyword>
<dbReference type="KEGG" id="wsu:WS0162"/>
<dbReference type="eggNOG" id="COG0042">
    <property type="taxonomic scope" value="Bacteria"/>
</dbReference>
<dbReference type="PIRSF" id="PIRSF006621">
    <property type="entry name" value="Dus"/>
    <property type="match status" value="1"/>
</dbReference>
<dbReference type="SUPFAM" id="SSF51395">
    <property type="entry name" value="FMN-linked oxidoreductases"/>
    <property type="match status" value="1"/>
</dbReference>
<dbReference type="InterPro" id="IPR024036">
    <property type="entry name" value="tRNA-dHydroUridine_Synthase_C"/>
</dbReference>
<comment type="similarity">
    <text evidence="12">Belongs to the dus family.</text>
</comment>
<keyword evidence="14" id="KW-0547">Nucleotide-binding</keyword>
<dbReference type="Gene3D" id="1.10.1200.80">
    <property type="entry name" value="Putative flavin oxidoreducatase, domain 2"/>
    <property type="match status" value="1"/>
</dbReference>
<feature type="binding site" evidence="14">
    <location>
        <position position="194"/>
    </location>
    <ligand>
        <name>FMN</name>
        <dbReference type="ChEBI" id="CHEBI:58210"/>
    </ligand>
</feature>
<evidence type="ECO:0000256" key="11">
    <source>
        <dbReference type="ARBA" id="ARBA00048802"/>
    </source>
</evidence>
<evidence type="ECO:0000256" key="8">
    <source>
        <dbReference type="ARBA" id="ARBA00022884"/>
    </source>
</evidence>
<comment type="cofactor">
    <cofactor evidence="1 12 14">
        <name>FMN</name>
        <dbReference type="ChEBI" id="CHEBI:58210"/>
    </cofactor>
</comment>
<evidence type="ECO:0000256" key="9">
    <source>
        <dbReference type="ARBA" id="ARBA00023002"/>
    </source>
</evidence>
<dbReference type="EMBL" id="BX571657">
    <property type="protein sequence ID" value="CAE09325.1"/>
    <property type="molecule type" value="Genomic_DNA"/>
</dbReference>
<gene>
    <name evidence="16" type="ordered locus">WS0162</name>
</gene>
<name>Q7MAL7_WOLSU</name>
<reference evidence="16 17" key="1">
    <citation type="journal article" date="2003" name="Proc. Natl. Acad. Sci. U.S.A.">
        <title>Complete genome sequence and analysis of Wolinella succinogenes.</title>
        <authorList>
            <person name="Baar C."/>
            <person name="Eppinger M."/>
            <person name="Raddatz G."/>
            <person name="Simon JM."/>
            <person name="Lanz C."/>
            <person name="Klimmek O."/>
            <person name="Nandakumar R."/>
            <person name="Gross R."/>
            <person name="Rosinus A."/>
            <person name="Keller H."/>
            <person name="Jagtap P."/>
            <person name="Linke B."/>
            <person name="Meyer F."/>
            <person name="Lederer H."/>
            <person name="Schuster S.C."/>
        </authorList>
    </citation>
    <scope>NUCLEOTIDE SEQUENCE [LARGE SCALE GENOMIC DNA]</scope>
    <source>
        <strain evidence="17">ATCC 29543 / DSM 1740 / CCUG 13145 / JCM 31913 / LMG 7466 / NCTC 11488 / FDC 602W</strain>
    </source>
</reference>
<dbReference type="GO" id="GO:0017150">
    <property type="term" value="F:tRNA dihydrouridine synthase activity"/>
    <property type="evidence" value="ECO:0007669"/>
    <property type="project" value="InterPro"/>
</dbReference>
<dbReference type="Pfam" id="PF01207">
    <property type="entry name" value="Dus"/>
    <property type="match status" value="1"/>
</dbReference>
<evidence type="ECO:0000256" key="1">
    <source>
        <dbReference type="ARBA" id="ARBA00001917"/>
    </source>
</evidence>
<evidence type="ECO:0000256" key="5">
    <source>
        <dbReference type="ARBA" id="ARBA00022643"/>
    </source>
</evidence>
<dbReference type="InterPro" id="IPR018517">
    <property type="entry name" value="tRNA_hU_synthase_CS"/>
</dbReference>
<dbReference type="InterPro" id="IPR013785">
    <property type="entry name" value="Aldolase_TIM"/>
</dbReference>
<sequence length="346" mass="38210">MPPRGHSKFFAIIAPKIHPQNKESMQHPKSLSFKNLLMLAPLAGYTDLPFRSVAKSFGADITVSEMISVHALAYKNRRTAKMVEKAPNENPYSVQIAGNHLDIIQRAVEVLNAFEGIDILDLNGGCPAPKVSGHGSGSSLLKDLDKMVEILRLIKKTTTIPYTSVKVRIGFETKIPAEIAHALNDAPIDFVVVHGRTKSDGYKKERIDYDSIALMKKILKVPLIANGEIDSFSKAQEVLAHTGADGLMIGRAAVAKPWIFRQIKEGIHEADLELRRAVALEHFDKTIAFRGEFGAVMFRKNLHAYSKGLAGASDFRDKVNHLTSPVLMREAIEEFFLASQVLESFG</sequence>
<comment type="catalytic activity">
    <reaction evidence="11">
        <text>a 5,6-dihydrouridine in tRNA + NAD(+) = a uridine in tRNA + NADH + H(+)</text>
        <dbReference type="Rhea" id="RHEA:54452"/>
        <dbReference type="Rhea" id="RHEA-COMP:13339"/>
        <dbReference type="Rhea" id="RHEA-COMP:13887"/>
        <dbReference type="ChEBI" id="CHEBI:15378"/>
        <dbReference type="ChEBI" id="CHEBI:57540"/>
        <dbReference type="ChEBI" id="CHEBI:57945"/>
        <dbReference type="ChEBI" id="CHEBI:65315"/>
        <dbReference type="ChEBI" id="CHEBI:74443"/>
    </reaction>
</comment>
<evidence type="ECO:0000256" key="3">
    <source>
        <dbReference type="ARBA" id="ARBA00022555"/>
    </source>
</evidence>
<dbReference type="STRING" id="273121.WS0162"/>
<feature type="binding site" evidence="14">
    <location>
        <position position="166"/>
    </location>
    <ligand>
        <name>FMN</name>
        <dbReference type="ChEBI" id="CHEBI:58210"/>
    </ligand>
</feature>
<feature type="active site" description="Proton donor" evidence="13">
    <location>
        <position position="126"/>
    </location>
</feature>
<dbReference type="Proteomes" id="UP000000422">
    <property type="component" value="Chromosome"/>
</dbReference>
<evidence type="ECO:0000256" key="12">
    <source>
        <dbReference type="PIRNR" id="PIRNR006621"/>
    </source>
</evidence>
<evidence type="ECO:0000256" key="14">
    <source>
        <dbReference type="PIRSR" id="PIRSR006621-2"/>
    </source>
</evidence>
<evidence type="ECO:0000256" key="10">
    <source>
        <dbReference type="ARBA" id="ARBA00048205"/>
    </source>
</evidence>
<dbReference type="CDD" id="cd02801">
    <property type="entry name" value="DUS_like_FMN"/>
    <property type="match status" value="1"/>
</dbReference>
<keyword evidence="17" id="KW-1185">Reference proteome</keyword>